<dbReference type="Gene3D" id="1.50.10.150">
    <property type="entry name" value="Voltage-dependent anion channel"/>
    <property type="match status" value="1"/>
</dbReference>
<evidence type="ECO:0000313" key="6">
    <source>
        <dbReference type="EMBL" id="AWR93809.1"/>
    </source>
</evidence>
<evidence type="ECO:0000256" key="5">
    <source>
        <dbReference type="SAM" id="Phobius"/>
    </source>
</evidence>
<keyword evidence="4 5" id="KW-0472">Membrane</keyword>
<feature type="transmembrane region" description="Helical" evidence="5">
    <location>
        <begin position="143"/>
        <end position="167"/>
    </location>
</feature>
<keyword evidence="2 5" id="KW-0812">Transmembrane</keyword>
<dbReference type="RefSeq" id="WP_110269693.1">
    <property type="nucleotide sequence ID" value="NZ_CP029289.2"/>
</dbReference>
<feature type="transmembrane region" description="Helical" evidence="5">
    <location>
        <begin position="50"/>
        <end position="70"/>
    </location>
</feature>
<dbReference type="GO" id="GO:0055085">
    <property type="term" value="P:transmembrane transport"/>
    <property type="evidence" value="ECO:0007669"/>
    <property type="project" value="InterPro"/>
</dbReference>
<name>A0A2U9ICS1_9CREN</name>
<feature type="transmembrane region" description="Helical" evidence="5">
    <location>
        <begin position="116"/>
        <end position="137"/>
    </location>
</feature>
<dbReference type="InterPro" id="IPR004695">
    <property type="entry name" value="SLAC1/Mae1/Ssu1/TehA"/>
</dbReference>
<dbReference type="Proteomes" id="UP000248044">
    <property type="component" value="Chromosome"/>
</dbReference>
<evidence type="ECO:0000256" key="4">
    <source>
        <dbReference type="ARBA" id="ARBA00023136"/>
    </source>
</evidence>
<feature type="transmembrane region" description="Helical" evidence="5">
    <location>
        <begin position="82"/>
        <end position="104"/>
    </location>
</feature>
<dbReference type="OrthoDB" id="57111at2157"/>
<evidence type="ECO:0000256" key="3">
    <source>
        <dbReference type="ARBA" id="ARBA00022989"/>
    </source>
</evidence>
<dbReference type="EMBL" id="CP029289">
    <property type="protein sequence ID" value="AWR93809.1"/>
    <property type="molecule type" value="Genomic_DNA"/>
</dbReference>
<reference evidence="6 7" key="1">
    <citation type="submission" date="2018-05" db="EMBL/GenBank/DDBJ databases">
        <title>Complete Genome Sequences of Extremely Thermoacidophilic, Metal-Mobilizing Type-Strain Members of the Archaeal Family Sulfolobaceae: Acidianus brierleyi DSM-1651T, Acidianus sulfidivorans DSM-18786T, Metallosphaera hakonensis DSM-7519T, and Metallosphaera prunae DSM-10039T.</title>
        <authorList>
            <person name="Counts J.A."/>
            <person name="Kelly R.M."/>
        </authorList>
    </citation>
    <scope>NUCLEOTIDE SEQUENCE [LARGE SCALE GENOMIC DNA]</scope>
    <source>
        <strain evidence="6 7">DSM 1651</strain>
    </source>
</reference>
<feature type="transmembrane region" description="Helical" evidence="5">
    <location>
        <begin position="252"/>
        <end position="272"/>
    </location>
</feature>
<dbReference type="KEGG" id="abri:DFR85_03450"/>
<organism evidence="6 7">
    <name type="scientific">Acidianus brierleyi</name>
    <dbReference type="NCBI Taxonomy" id="41673"/>
    <lineage>
        <taxon>Archaea</taxon>
        <taxon>Thermoproteota</taxon>
        <taxon>Thermoprotei</taxon>
        <taxon>Sulfolobales</taxon>
        <taxon>Sulfolobaceae</taxon>
        <taxon>Acidianus</taxon>
    </lineage>
</organism>
<evidence type="ECO:0000256" key="2">
    <source>
        <dbReference type="ARBA" id="ARBA00022692"/>
    </source>
</evidence>
<evidence type="ECO:0008006" key="8">
    <source>
        <dbReference type="Google" id="ProtNLM"/>
    </source>
</evidence>
<feature type="transmembrane region" description="Helical" evidence="5">
    <location>
        <begin position="345"/>
        <end position="364"/>
    </location>
</feature>
<feature type="transmembrane region" description="Helical" evidence="5">
    <location>
        <begin position="179"/>
        <end position="203"/>
    </location>
</feature>
<comment type="subcellular location">
    <subcellularLocation>
        <location evidence="1">Membrane</location>
        <topology evidence="1">Multi-pass membrane protein</topology>
    </subcellularLocation>
</comment>
<feature type="transmembrane region" description="Helical" evidence="5">
    <location>
        <begin position="215"/>
        <end position="240"/>
    </location>
</feature>
<dbReference type="Pfam" id="PF03595">
    <property type="entry name" value="SLAC1"/>
    <property type="match status" value="1"/>
</dbReference>
<dbReference type="AlphaFoldDB" id="A0A2U9ICS1"/>
<feature type="transmembrane region" description="Helical" evidence="5">
    <location>
        <begin position="319"/>
        <end position="339"/>
    </location>
</feature>
<dbReference type="GO" id="GO:0016020">
    <property type="term" value="C:membrane"/>
    <property type="evidence" value="ECO:0007669"/>
    <property type="project" value="UniProtKB-SubCell"/>
</dbReference>
<dbReference type="GeneID" id="36831180"/>
<evidence type="ECO:0000256" key="1">
    <source>
        <dbReference type="ARBA" id="ARBA00004141"/>
    </source>
</evidence>
<dbReference type="InterPro" id="IPR038665">
    <property type="entry name" value="Voltage-dep_anion_channel_sf"/>
</dbReference>
<gene>
    <name evidence="6" type="ORF">DFR85_03450</name>
</gene>
<evidence type="ECO:0000313" key="7">
    <source>
        <dbReference type="Proteomes" id="UP000248044"/>
    </source>
</evidence>
<feature type="transmembrane region" description="Helical" evidence="5">
    <location>
        <begin position="284"/>
        <end position="307"/>
    </location>
</feature>
<protein>
    <recommendedName>
        <fullName evidence="8">C4-dicarboxylate ABC transporter</fullName>
    </recommendedName>
</protein>
<sequence length="377" mass="42671">MFGGLKKFGGYQVLEALKNGPVKISQLRSIHKKIYILCNKVTHKKLGSEWFSVVIGTFALTMVSWMNSIFFKSQVLFDVGKVIYFLDLVIFAIIFFGWISRIMTNWREDMENLNRISFTAFLGVILFVAGFFFMTYVEINYEIAYALLVLYFLGYSIVFLVNVFLGYKLFTKGVRQNEISYALLVPGLALSANVFLSSALLPPSLPFISTYFAKIVYFIMLFSVGISFFQLIFIGSIAFLSHIINKESSAIIMLPVGAASVLAINVLVFPSYNYLHLFYFPPKSALTLAIMLWGFEIWNSLVALIIAVKHIKDKDKPSLTSWAYVFPLGISSFLDLMLYQETSLPVFEAIAVAFSLAIVLLYAYSLRNTILVLKNKV</sequence>
<accession>A0A2U9ICS1</accession>
<keyword evidence="7" id="KW-1185">Reference proteome</keyword>
<proteinExistence type="predicted"/>
<keyword evidence="3 5" id="KW-1133">Transmembrane helix</keyword>